<gene>
    <name evidence="1" type="ORF">GL267_004830</name>
</gene>
<sequence length="103" mass="11218">MISVIDQPGPVDIESEEMGDDRTILSAIAAKGHTARVILPASISAEDQRNVADLEQHGVRVRLMPKSPIYMHAKAEISGDEAFIGSENYSVSSLNIIPPRKYT</sequence>
<proteinExistence type="predicted"/>
<evidence type="ECO:0000313" key="2">
    <source>
        <dbReference type="Proteomes" id="UP000470022"/>
    </source>
</evidence>
<keyword evidence="2" id="KW-1185">Reference proteome</keyword>
<dbReference type="EMBL" id="CP127523">
    <property type="protein sequence ID" value="XRI70015.1"/>
    <property type="molecule type" value="Genomic_DNA"/>
</dbReference>
<reference evidence="1" key="1">
    <citation type="submission" date="2023-06" db="EMBL/GenBank/DDBJ databases">
        <title>Complete and circular genome of Acidithiobacillus ferrianus DSM 107098.</title>
        <authorList>
            <person name="Norris P.R."/>
            <person name="Falagan C."/>
            <person name="Moya-Beltran A."/>
            <person name="Castro M."/>
            <person name="Quatrini R."/>
            <person name="Johnson D.B."/>
        </authorList>
    </citation>
    <scope>NUCLEOTIDE SEQUENCE</scope>
    <source>
        <strain evidence="1">MG</strain>
    </source>
</reference>
<organism evidence="1 2">
    <name type="scientific">Acidithiobacillus ferrianus</name>
    <dbReference type="NCBI Taxonomy" id="2678518"/>
    <lineage>
        <taxon>Bacteria</taxon>
        <taxon>Pseudomonadati</taxon>
        <taxon>Pseudomonadota</taxon>
        <taxon>Acidithiobacillia</taxon>
        <taxon>Acidithiobacillales</taxon>
        <taxon>Acidithiobacillaceae</taxon>
        <taxon>Acidithiobacillus</taxon>
    </lineage>
</organism>
<evidence type="ECO:0000313" key="1">
    <source>
        <dbReference type="EMBL" id="XRI70015.1"/>
    </source>
</evidence>
<accession>A0ACD5H978</accession>
<name>A0ACD5H978_9PROT</name>
<dbReference type="Proteomes" id="UP000470022">
    <property type="component" value="Chromosome"/>
</dbReference>
<protein>
    <submittedName>
        <fullName evidence="1">Uncharacterized protein</fullName>
    </submittedName>
</protein>